<sequence length="57" mass="5721">MSLQILIPINSANLFITMATSGSGTEVRASSLIPTSASCPTVLLAVALKNNSGLSAS</sequence>
<proteinExistence type="predicted"/>
<organism evidence="1">
    <name type="scientific">freshwater metagenome</name>
    <dbReference type="NCBI Taxonomy" id="449393"/>
    <lineage>
        <taxon>unclassified sequences</taxon>
        <taxon>metagenomes</taxon>
        <taxon>ecological metagenomes</taxon>
    </lineage>
</organism>
<accession>A0A6J7QSH6</accession>
<dbReference type="AlphaFoldDB" id="A0A6J7QSH6"/>
<name>A0A6J7QSH6_9ZZZZ</name>
<protein>
    <submittedName>
        <fullName evidence="1">Unannotated protein</fullName>
    </submittedName>
</protein>
<gene>
    <name evidence="1" type="ORF">UFOPK4125_00425</name>
</gene>
<evidence type="ECO:0000313" key="1">
    <source>
        <dbReference type="EMBL" id="CAB5020678.1"/>
    </source>
</evidence>
<dbReference type="EMBL" id="CAFBPR010000057">
    <property type="protein sequence ID" value="CAB5020678.1"/>
    <property type="molecule type" value="Genomic_DNA"/>
</dbReference>
<reference evidence="1" key="1">
    <citation type="submission" date="2020-05" db="EMBL/GenBank/DDBJ databases">
        <authorList>
            <person name="Chiriac C."/>
            <person name="Salcher M."/>
            <person name="Ghai R."/>
            <person name="Kavagutti S V."/>
        </authorList>
    </citation>
    <scope>NUCLEOTIDE SEQUENCE</scope>
</reference>